<evidence type="ECO:0000259" key="8">
    <source>
        <dbReference type="Pfam" id="PF01048"/>
    </source>
</evidence>
<dbReference type="GeneTree" id="ENSGT00950000182991"/>
<keyword evidence="10" id="KW-1185">Reference proteome</keyword>
<dbReference type="PROSITE" id="PS01240">
    <property type="entry name" value="PNP_MTAP_2"/>
    <property type="match status" value="1"/>
</dbReference>
<dbReference type="PANTHER" id="PTHR42679">
    <property type="entry name" value="S-METHYL-5'-THIOADENOSINE PHOSPHORYLASE"/>
    <property type="match status" value="1"/>
</dbReference>
<dbReference type="Proteomes" id="UP000694395">
    <property type="component" value="Chromosome 19"/>
</dbReference>
<dbReference type="Gene3D" id="3.40.50.1580">
    <property type="entry name" value="Nucleoside phosphorylase domain"/>
    <property type="match status" value="1"/>
</dbReference>
<dbReference type="FunFam" id="3.40.50.1580:FF:000006">
    <property type="entry name" value="Purine nucleoside phosphorylase"/>
    <property type="match status" value="1"/>
</dbReference>
<dbReference type="GO" id="GO:0005829">
    <property type="term" value="C:cytosol"/>
    <property type="evidence" value="ECO:0007669"/>
    <property type="project" value="TreeGrafter"/>
</dbReference>
<organism evidence="9 10">
    <name type="scientific">Oncorhynchus mykiss</name>
    <name type="common">Rainbow trout</name>
    <name type="synonym">Salmo gairdneri</name>
    <dbReference type="NCBI Taxonomy" id="8022"/>
    <lineage>
        <taxon>Eukaryota</taxon>
        <taxon>Metazoa</taxon>
        <taxon>Chordata</taxon>
        <taxon>Craniata</taxon>
        <taxon>Vertebrata</taxon>
        <taxon>Euteleostomi</taxon>
        <taxon>Actinopterygii</taxon>
        <taxon>Neopterygii</taxon>
        <taxon>Teleostei</taxon>
        <taxon>Protacanthopterygii</taxon>
        <taxon>Salmoniformes</taxon>
        <taxon>Salmonidae</taxon>
        <taxon>Salmoninae</taxon>
        <taxon>Oncorhynchus</taxon>
    </lineage>
</organism>
<dbReference type="GO" id="GO:0019509">
    <property type="term" value="P:L-methionine salvage from methylthioadenosine"/>
    <property type="evidence" value="ECO:0007669"/>
    <property type="project" value="UniProtKB-UniRule"/>
</dbReference>
<comment type="subunit">
    <text evidence="7">Homotrimer.</text>
</comment>
<sequence length="383" mass="42330">MIQKKPGQKNNILPHSLQQARCHILSPHGPKALLRNNCRPIIRPSNGSGLHPGKPTPNNADGLVILHLFKKCLLIHMGMQPPSLHCLLGRREDKTRLKIGIIGGSGLDDPDILEGRTEKYVDTPYGKPSDALIMGKIKNVECVLLARHGRQHTIMPTDVNYQANIWALREEGCTHLLVTTACGSLREEIQPGDIVIIDQFIDRTTKRAQTLYDGRPTSPPGVSHIPMAEPFCTRTREVLLEVARGLGVKCHPQGTVLTIEGPRFSSRAESLMFRQWGADVINMTSVPEVVLAKEAGLCYASIAMATDYDCWKEHEEAGSGLFHHILDKVCVDNVLKTMKENANKASSILLTAIPLICTQEDWTHTIKALKTTAQSSIMLPKQH</sequence>
<dbReference type="InterPro" id="IPR018099">
    <property type="entry name" value="Purine_phosphorylase-2_CS"/>
</dbReference>
<evidence type="ECO:0000256" key="7">
    <source>
        <dbReference type="HAMAP-Rule" id="MF_03155"/>
    </source>
</evidence>
<dbReference type="InterPro" id="IPR000845">
    <property type="entry name" value="Nucleoside_phosphorylase_d"/>
</dbReference>
<dbReference type="HAMAP" id="MF_01963">
    <property type="entry name" value="MTAP"/>
    <property type="match status" value="1"/>
</dbReference>
<dbReference type="Ensembl" id="ENSOMYT00000018217.2">
    <property type="protein sequence ID" value="ENSOMYP00000016514.2"/>
    <property type="gene ID" value="ENSOMYG00000007413.2"/>
</dbReference>
<comment type="subcellular location">
    <subcellularLocation>
        <location evidence="7">Cytoplasm</location>
    </subcellularLocation>
    <subcellularLocation>
        <location evidence="7">Nucleus</location>
    </subcellularLocation>
</comment>
<comment type="function">
    <text evidence="6 7">Catalyzes the reversible phosphorylation of S-methyl-5'-thioadenosine (MTA) to adenine and 5-methylthioribose-1-phosphate. Involved in the breakdown of MTA, a major by-product of polyamine biosynthesis. Responsible for the first step in the methionine salvage pathway after MTA has been generated from S-adenosylmethionine. Has broad substrate specificity with 6-aminopurine nucleosides as preferred substrates.</text>
</comment>
<dbReference type="SUPFAM" id="SSF53167">
    <property type="entry name" value="Purine and uridine phosphorylases"/>
    <property type="match status" value="1"/>
</dbReference>
<evidence type="ECO:0000256" key="4">
    <source>
        <dbReference type="ARBA" id="ARBA00022726"/>
    </source>
</evidence>
<feature type="binding site" evidence="7">
    <location>
        <position position="283"/>
    </location>
    <ligand>
        <name>substrate</name>
    </ligand>
</feature>
<name>A0A8C7P2W5_ONCMY</name>
<feature type="binding site" evidence="7">
    <location>
        <begin position="307"/>
        <end position="309"/>
    </location>
    <ligand>
        <name>substrate</name>
    </ligand>
</feature>
<evidence type="ECO:0000256" key="1">
    <source>
        <dbReference type="ARBA" id="ARBA00022490"/>
    </source>
</evidence>
<comment type="similarity">
    <text evidence="7">Belongs to the PNP/MTAP phosphorylase family. MTAP subfamily.</text>
</comment>
<feature type="binding site" evidence="7">
    <location>
        <position position="284"/>
    </location>
    <ligand>
        <name>phosphate</name>
        <dbReference type="ChEBI" id="CHEBI:43474"/>
    </ligand>
</feature>
<feature type="site" description="Important for substrate specificity" evidence="7">
    <location>
        <position position="331"/>
    </location>
</feature>
<dbReference type="UniPathway" id="UPA00904">
    <property type="reaction ID" value="UER00873"/>
</dbReference>
<reference evidence="9" key="3">
    <citation type="submission" date="2025-09" db="UniProtKB">
        <authorList>
            <consortium name="Ensembl"/>
        </authorList>
    </citation>
    <scope>IDENTIFICATION</scope>
</reference>
<dbReference type="Pfam" id="PF01048">
    <property type="entry name" value="PNP_UDP_1"/>
    <property type="match status" value="1"/>
</dbReference>
<gene>
    <name evidence="7" type="primary">MTAP</name>
    <name evidence="9" type="synonym">LOC100301741</name>
</gene>
<dbReference type="AlphaFoldDB" id="A0A8C7P2W5"/>
<reference evidence="9" key="2">
    <citation type="submission" date="2025-08" db="UniProtKB">
        <authorList>
            <consortium name="Ensembl"/>
        </authorList>
    </citation>
    <scope>IDENTIFICATION</scope>
</reference>
<keyword evidence="4 7" id="KW-0660">Purine salvage</keyword>
<dbReference type="NCBIfam" id="TIGR01694">
    <property type="entry name" value="MTAP"/>
    <property type="match status" value="1"/>
</dbReference>
<feature type="binding site" evidence="7">
    <location>
        <begin position="180"/>
        <end position="181"/>
    </location>
    <ligand>
        <name>phosphate</name>
        <dbReference type="ChEBI" id="CHEBI:43474"/>
    </ligand>
</feature>
<dbReference type="GO" id="GO:0005634">
    <property type="term" value="C:nucleus"/>
    <property type="evidence" value="ECO:0007669"/>
    <property type="project" value="UniProtKB-SubCell"/>
</dbReference>
<feature type="binding site" evidence="7">
    <location>
        <begin position="147"/>
        <end position="148"/>
    </location>
    <ligand>
        <name>phosphate</name>
        <dbReference type="ChEBI" id="CHEBI:43474"/>
    </ligand>
</feature>
<accession>A0A8C7P2W5</accession>
<dbReference type="InterPro" id="IPR035994">
    <property type="entry name" value="Nucleoside_phosphorylase_sf"/>
</dbReference>
<keyword evidence="2 7" id="KW-0328">Glycosyltransferase</keyword>
<keyword evidence="3 7" id="KW-0808">Transferase</keyword>
<evidence type="ECO:0000256" key="2">
    <source>
        <dbReference type="ARBA" id="ARBA00022676"/>
    </source>
</evidence>
<feature type="binding site" evidence="7">
    <location>
        <position position="105"/>
    </location>
    <ligand>
        <name>phosphate</name>
        <dbReference type="ChEBI" id="CHEBI:43474"/>
    </ligand>
</feature>
<keyword evidence="5 7" id="KW-0539">Nucleus</keyword>
<protein>
    <recommendedName>
        <fullName evidence="7">S-methyl-5'-thioadenosine phosphorylase</fullName>
        <ecNumber evidence="7">2.4.2.28</ecNumber>
    </recommendedName>
    <alternativeName>
        <fullName evidence="7">5'-methylthioadenosine phosphorylase</fullName>
        <shortName evidence="7">MTA phosphorylase</shortName>
        <shortName evidence="7">MTAP</shortName>
        <shortName evidence="7">MTAPase</shortName>
    </alternativeName>
</protein>
<dbReference type="InterPro" id="IPR010044">
    <property type="entry name" value="MTAP"/>
</dbReference>
<evidence type="ECO:0000313" key="10">
    <source>
        <dbReference type="Proteomes" id="UP000694395"/>
    </source>
</evidence>
<dbReference type="CDD" id="cd09010">
    <property type="entry name" value="MTAP_SsMTAPII_like_MTIP"/>
    <property type="match status" value="1"/>
</dbReference>
<evidence type="ECO:0000256" key="6">
    <source>
        <dbReference type="ARBA" id="ARBA00057208"/>
    </source>
</evidence>
<feature type="site" description="Important for substrate specificity" evidence="7">
    <location>
        <position position="265"/>
    </location>
</feature>
<dbReference type="GO" id="GO:0017061">
    <property type="term" value="F:S-methyl-5-thioadenosine phosphorylase activity"/>
    <property type="evidence" value="ECO:0007669"/>
    <property type="project" value="UniProtKB-UniRule"/>
</dbReference>
<dbReference type="PANTHER" id="PTHR42679:SF2">
    <property type="entry name" value="S-METHYL-5'-THIOADENOSINE PHOSPHORYLASE"/>
    <property type="match status" value="1"/>
</dbReference>
<evidence type="ECO:0000313" key="9">
    <source>
        <dbReference type="Ensembl" id="ENSOMYP00000016514.2"/>
    </source>
</evidence>
<dbReference type="EC" id="2.4.2.28" evidence="7"/>
<comment type="catalytic activity">
    <reaction evidence="7">
        <text>S-methyl-5'-thioadenosine + phosphate = 5-(methylsulfanyl)-alpha-D-ribose 1-phosphate + adenine</text>
        <dbReference type="Rhea" id="RHEA:11852"/>
        <dbReference type="ChEBI" id="CHEBI:16708"/>
        <dbReference type="ChEBI" id="CHEBI:17509"/>
        <dbReference type="ChEBI" id="CHEBI:43474"/>
        <dbReference type="ChEBI" id="CHEBI:58533"/>
        <dbReference type="EC" id="2.4.2.28"/>
    </reaction>
</comment>
<proteinExistence type="inferred from homology"/>
<feature type="domain" description="Nucleoside phosphorylase" evidence="8">
    <location>
        <begin position="98"/>
        <end position="353"/>
    </location>
</feature>
<evidence type="ECO:0000256" key="3">
    <source>
        <dbReference type="ARBA" id="ARBA00022679"/>
    </source>
</evidence>
<comment type="pathway">
    <text evidence="7">Amino-acid biosynthesis; L-methionine biosynthesis via salvage pathway; S-methyl-5-thio-alpha-D-ribose 1-phosphate from S-methyl-5'-thioadenosine (phosphorylase route): step 1/1.</text>
</comment>
<evidence type="ECO:0000256" key="5">
    <source>
        <dbReference type="ARBA" id="ARBA00023242"/>
    </source>
</evidence>
<reference evidence="9" key="1">
    <citation type="submission" date="2020-07" db="EMBL/GenBank/DDBJ databases">
        <title>A long reads based de novo assembly of the rainbow trout Arlee double haploid line genome.</title>
        <authorList>
            <person name="Gao G."/>
            <person name="Palti Y."/>
        </authorList>
    </citation>
    <scope>NUCLEOTIDE SEQUENCE [LARGE SCALE GENOMIC DNA]</scope>
</reference>
<keyword evidence="1 7" id="KW-0963">Cytoplasm</keyword>
<dbReference type="GO" id="GO:0006166">
    <property type="term" value="P:purine ribonucleoside salvage"/>
    <property type="evidence" value="ECO:0007669"/>
    <property type="project" value="UniProtKB-KW"/>
</dbReference>